<reference evidence="1 2" key="1">
    <citation type="journal article" date="2020" name="Sci. Rep.">
        <title>A novel cyanobacterial geosmin producer, revising GeoA distribution and dispersion patterns in Bacteria.</title>
        <authorList>
            <person name="Churro C."/>
            <person name="Semedo-Aguiar A.P."/>
            <person name="Silva A.D."/>
            <person name="Pereira-Leal J.B."/>
            <person name="Leite R.B."/>
        </authorList>
    </citation>
    <scope>NUCLEOTIDE SEQUENCE [LARGE SCALE GENOMIC DNA]</scope>
    <source>
        <strain evidence="1 2">IPMA8</strain>
    </source>
</reference>
<evidence type="ECO:0000313" key="1">
    <source>
        <dbReference type="EMBL" id="NQE33881.1"/>
    </source>
</evidence>
<gene>
    <name evidence="1" type="ORF">E5S67_01603</name>
</gene>
<sequence>MILFCDAPKPLPVTNRLLKPILKKQKMLPHTQINRVLIAFITNTKIRLNNHKISCSAVIFF</sequence>
<keyword evidence="2" id="KW-1185">Reference proteome</keyword>
<comment type="caution">
    <text evidence="1">The sequence shown here is derived from an EMBL/GenBank/DDBJ whole genome shotgun (WGS) entry which is preliminary data.</text>
</comment>
<organism evidence="1 2">
    <name type="scientific">Microcoleus asticus IPMA8</name>
    <dbReference type="NCBI Taxonomy" id="2563858"/>
    <lineage>
        <taxon>Bacteria</taxon>
        <taxon>Bacillati</taxon>
        <taxon>Cyanobacteriota</taxon>
        <taxon>Cyanophyceae</taxon>
        <taxon>Oscillatoriophycideae</taxon>
        <taxon>Oscillatoriales</taxon>
        <taxon>Microcoleaceae</taxon>
        <taxon>Microcoleus</taxon>
        <taxon>Microcoleus asticus</taxon>
    </lineage>
</organism>
<accession>A0ABX2CU01</accession>
<proteinExistence type="predicted"/>
<protein>
    <submittedName>
        <fullName evidence="1">Uncharacterized protein</fullName>
    </submittedName>
</protein>
<evidence type="ECO:0000313" key="2">
    <source>
        <dbReference type="Proteomes" id="UP000702425"/>
    </source>
</evidence>
<dbReference type="EMBL" id="SRRZ01000021">
    <property type="protein sequence ID" value="NQE33881.1"/>
    <property type="molecule type" value="Genomic_DNA"/>
</dbReference>
<name>A0ABX2CU01_9CYAN</name>
<dbReference type="Proteomes" id="UP000702425">
    <property type="component" value="Unassembled WGS sequence"/>
</dbReference>